<dbReference type="GO" id="GO:0006412">
    <property type="term" value="P:translation"/>
    <property type="evidence" value="ECO:0007669"/>
    <property type="project" value="InterPro"/>
</dbReference>
<dbReference type="EMBL" id="LZPO01099885">
    <property type="protein sequence ID" value="OBS63415.1"/>
    <property type="molecule type" value="Genomic_DNA"/>
</dbReference>
<feature type="non-terminal residue" evidence="6">
    <location>
        <position position="97"/>
    </location>
</feature>
<evidence type="ECO:0000256" key="5">
    <source>
        <dbReference type="ARBA" id="ARBA00035403"/>
    </source>
</evidence>
<evidence type="ECO:0000313" key="6">
    <source>
        <dbReference type="EMBL" id="OBS63415.1"/>
    </source>
</evidence>
<organism evidence="6 7">
    <name type="scientific">Neotoma lepida</name>
    <name type="common">Desert woodrat</name>
    <dbReference type="NCBI Taxonomy" id="56216"/>
    <lineage>
        <taxon>Eukaryota</taxon>
        <taxon>Metazoa</taxon>
        <taxon>Chordata</taxon>
        <taxon>Craniata</taxon>
        <taxon>Vertebrata</taxon>
        <taxon>Euteleostomi</taxon>
        <taxon>Mammalia</taxon>
        <taxon>Eutheria</taxon>
        <taxon>Euarchontoglires</taxon>
        <taxon>Glires</taxon>
        <taxon>Rodentia</taxon>
        <taxon>Myomorpha</taxon>
        <taxon>Muroidea</taxon>
        <taxon>Cricetidae</taxon>
        <taxon>Neotominae</taxon>
        <taxon>Neotoma</taxon>
    </lineage>
</organism>
<comment type="similarity">
    <text evidence="1">Belongs to the eukaryotic ribosomal protein eS6 family.</text>
</comment>
<proteinExistence type="inferred from homology"/>
<keyword evidence="3" id="KW-0687">Ribonucleoprotein</keyword>
<dbReference type="GO" id="GO:0003735">
    <property type="term" value="F:structural constituent of ribosome"/>
    <property type="evidence" value="ECO:0007669"/>
    <property type="project" value="InterPro"/>
</dbReference>
<dbReference type="InterPro" id="IPR001377">
    <property type="entry name" value="Ribosomal_eS6"/>
</dbReference>
<dbReference type="Proteomes" id="UP000092124">
    <property type="component" value="Unassembled WGS sequence"/>
</dbReference>
<name>A0A1A6GCC0_NEOLE</name>
<dbReference type="STRING" id="56216.A0A1A6GCC0"/>
<sequence>MKMKMNIFFPVNGYQTLIEMDDECKFCIFYEKLMATEISSDDLSESEKIMCSKSVNPQLFNIFKDDNVYQYVIRKSLNKESKKPGPKVPKIRCAVPS</sequence>
<gene>
    <name evidence="6" type="ORF">A6R68_08047</name>
</gene>
<dbReference type="AlphaFoldDB" id="A0A1A6GCC0"/>
<accession>A0A1A6GCC0</accession>
<reference evidence="6 7" key="1">
    <citation type="submission" date="2016-06" db="EMBL/GenBank/DDBJ databases">
        <title>The Draft Genome Sequence and Annotation of the Desert Woodrat Neotoma lepida.</title>
        <authorList>
            <person name="Campbell M."/>
            <person name="Oakeson K.F."/>
            <person name="Yandell M."/>
            <person name="Halpert J.R."/>
            <person name="Dearing D."/>
        </authorList>
    </citation>
    <scope>NUCLEOTIDE SEQUENCE [LARGE SCALE GENOMIC DNA]</scope>
    <source>
        <strain evidence="6">417</strain>
        <tissue evidence="6">Liver</tissue>
    </source>
</reference>
<evidence type="ECO:0000313" key="7">
    <source>
        <dbReference type="Proteomes" id="UP000092124"/>
    </source>
</evidence>
<keyword evidence="7" id="KW-1185">Reference proteome</keyword>
<evidence type="ECO:0000256" key="3">
    <source>
        <dbReference type="ARBA" id="ARBA00023274"/>
    </source>
</evidence>
<dbReference type="OrthoDB" id="10260596at2759"/>
<dbReference type="GO" id="GO:1990904">
    <property type="term" value="C:ribonucleoprotein complex"/>
    <property type="evidence" value="ECO:0007669"/>
    <property type="project" value="UniProtKB-KW"/>
</dbReference>
<keyword evidence="2" id="KW-0689">Ribosomal protein</keyword>
<evidence type="ECO:0000256" key="4">
    <source>
        <dbReference type="ARBA" id="ARBA00035278"/>
    </source>
</evidence>
<protein>
    <recommendedName>
        <fullName evidence="4">Small ribosomal subunit protein eS6</fullName>
    </recommendedName>
    <alternativeName>
        <fullName evidence="5">40S ribosomal protein S6</fullName>
    </alternativeName>
</protein>
<dbReference type="Gene3D" id="1.20.5.2650">
    <property type="match status" value="1"/>
</dbReference>
<evidence type="ECO:0000256" key="2">
    <source>
        <dbReference type="ARBA" id="ARBA00022980"/>
    </source>
</evidence>
<dbReference type="GO" id="GO:0005840">
    <property type="term" value="C:ribosome"/>
    <property type="evidence" value="ECO:0007669"/>
    <property type="project" value="UniProtKB-KW"/>
</dbReference>
<evidence type="ECO:0000256" key="1">
    <source>
        <dbReference type="ARBA" id="ARBA00009312"/>
    </source>
</evidence>
<dbReference type="PANTHER" id="PTHR11502">
    <property type="entry name" value="40S RIBOSOMAL PROTEIN S6"/>
    <property type="match status" value="1"/>
</dbReference>
<comment type="caution">
    <text evidence="6">The sequence shown here is derived from an EMBL/GenBank/DDBJ whole genome shotgun (WGS) entry which is preliminary data.</text>
</comment>